<keyword evidence="1" id="KW-1185">Reference proteome</keyword>
<evidence type="ECO:0000313" key="2">
    <source>
        <dbReference type="WBParaSite" id="Csp11.Scaffold629.g15673.t1"/>
    </source>
</evidence>
<sequence length="84" mass="10378">MLATYAEHLKRFKSRRFLGGFDEYFEWIDEYERRDDELIDFFAYVDELEDQARERRPQHVVIQIEDEENMDNGEDYQFDVEDLS</sequence>
<accession>A0A1I7U7M9</accession>
<protein>
    <submittedName>
        <fullName evidence="2">DUF2052 domain-containing protein</fullName>
    </submittedName>
</protein>
<organism evidence="1 2">
    <name type="scientific">Caenorhabditis tropicalis</name>
    <dbReference type="NCBI Taxonomy" id="1561998"/>
    <lineage>
        <taxon>Eukaryota</taxon>
        <taxon>Metazoa</taxon>
        <taxon>Ecdysozoa</taxon>
        <taxon>Nematoda</taxon>
        <taxon>Chromadorea</taxon>
        <taxon>Rhabditida</taxon>
        <taxon>Rhabditina</taxon>
        <taxon>Rhabditomorpha</taxon>
        <taxon>Rhabditoidea</taxon>
        <taxon>Rhabditidae</taxon>
        <taxon>Peloderinae</taxon>
        <taxon>Caenorhabditis</taxon>
    </lineage>
</organism>
<dbReference type="AlphaFoldDB" id="A0A1I7U7M9"/>
<name>A0A1I7U7M9_9PELO</name>
<proteinExistence type="predicted"/>
<evidence type="ECO:0000313" key="1">
    <source>
        <dbReference type="Proteomes" id="UP000095282"/>
    </source>
</evidence>
<dbReference type="Proteomes" id="UP000095282">
    <property type="component" value="Unplaced"/>
</dbReference>
<reference evidence="2" key="1">
    <citation type="submission" date="2016-11" db="UniProtKB">
        <authorList>
            <consortium name="WormBaseParasite"/>
        </authorList>
    </citation>
    <scope>IDENTIFICATION</scope>
</reference>
<dbReference type="WBParaSite" id="Csp11.Scaffold629.g15673.t1">
    <property type="protein sequence ID" value="Csp11.Scaffold629.g15673.t1"/>
    <property type="gene ID" value="Csp11.Scaffold629.g15673"/>
</dbReference>